<evidence type="ECO:0000256" key="9">
    <source>
        <dbReference type="ARBA" id="ARBA00023125"/>
    </source>
</evidence>
<evidence type="ECO:0000313" key="16">
    <source>
        <dbReference type="Proteomes" id="UP000774000"/>
    </source>
</evidence>
<evidence type="ECO:0000256" key="7">
    <source>
        <dbReference type="ARBA" id="ARBA00022763"/>
    </source>
</evidence>
<dbReference type="InterPro" id="IPR001238">
    <property type="entry name" value="DNA-binding_RecF"/>
</dbReference>
<evidence type="ECO:0000256" key="13">
    <source>
        <dbReference type="RuleBase" id="RU000578"/>
    </source>
</evidence>
<dbReference type="Gene3D" id="3.40.50.300">
    <property type="entry name" value="P-loop containing nucleotide triphosphate hydrolases"/>
    <property type="match status" value="1"/>
</dbReference>
<dbReference type="EMBL" id="JAFBDQ010000017">
    <property type="protein sequence ID" value="MBM7557760.1"/>
    <property type="molecule type" value="Genomic_DNA"/>
</dbReference>
<keyword evidence="10 12" id="KW-0234">DNA repair</keyword>
<proteinExistence type="inferred from homology"/>
<evidence type="ECO:0000256" key="12">
    <source>
        <dbReference type="HAMAP-Rule" id="MF_00365"/>
    </source>
</evidence>
<evidence type="ECO:0000256" key="2">
    <source>
        <dbReference type="ARBA" id="ARBA00008016"/>
    </source>
</evidence>
<dbReference type="InterPro" id="IPR003395">
    <property type="entry name" value="RecF/RecN/SMC_N"/>
</dbReference>
<sequence>MYLSQLFLNNFRNYSEEYLQFNPNLNLIIGDNAQGKTNLLEAIYLLGTGNSHRTNVNSELVNWEENGFYLKGELIKETQNYKLEIKMQGRSKEIRVNNNKLEKNSDLLGYLNIIIFSPEDLELVKGSPSRRRKFLNLELSQIQPYYKHTLKEYDQVVKQRNQLLKKIRDANAPQEMLEVWDQQLVDLGTKVIVKRLEALEKLKVLARLMQRKLTNGAESLKLQYDSKLNIDGDSSKEEIKTEFSSYIQRKRKKEIERGVTTVGPHRDDISLVVNDVDVRKYGSQGQQRTTALALKLSELEFMKSEIGEYPVLLLDDVFSELDNKRSNYLLETIKNKIQTFITNTNLKRLKELRQNHNIYRIKKGSVTEVN</sequence>
<gene>
    <name evidence="12" type="primary">recF</name>
    <name evidence="15" type="ORF">JOC47_002626</name>
</gene>
<comment type="function">
    <text evidence="12 13">The RecF protein is involved in DNA metabolism; it is required for DNA replication and normal SOS inducibility. RecF binds preferentially to single-stranded, linear DNA. It also seems to bind ATP.</text>
</comment>
<keyword evidence="9 12" id="KW-0238">DNA-binding</keyword>
<dbReference type="AlphaFoldDB" id="A0A938XYR2"/>
<dbReference type="Pfam" id="PF02463">
    <property type="entry name" value="SMC_N"/>
    <property type="match status" value="1"/>
</dbReference>
<evidence type="ECO:0000256" key="8">
    <source>
        <dbReference type="ARBA" id="ARBA00022840"/>
    </source>
</evidence>
<keyword evidence="5 12" id="KW-0235">DNA replication</keyword>
<dbReference type="GO" id="GO:0003697">
    <property type="term" value="F:single-stranded DNA binding"/>
    <property type="evidence" value="ECO:0007669"/>
    <property type="project" value="UniProtKB-UniRule"/>
</dbReference>
<reference evidence="15" key="1">
    <citation type="submission" date="2021-01" db="EMBL/GenBank/DDBJ databases">
        <title>Genomic Encyclopedia of Type Strains, Phase IV (KMG-IV): sequencing the most valuable type-strain genomes for metagenomic binning, comparative biology and taxonomic classification.</title>
        <authorList>
            <person name="Goeker M."/>
        </authorList>
    </citation>
    <scope>NUCLEOTIDE SEQUENCE</scope>
    <source>
        <strain evidence="15">DSM 23230</strain>
    </source>
</reference>
<dbReference type="PANTHER" id="PTHR32182">
    <property type="entry name" value="DNA REPLICATION AND REPAIR PROTEIN RECF"/>
    <property type="match status" value="1"/>
</dbReference>
<evidence type="ECO:0000313" key="15">
    <source>
        <dbReference type="EMBL" id="MBM7557760.1"/>
    </source>
</evidence>
<comment type="subcellular location">
    <subcellularLocation>
        <location evidence="1 12 13">Cytoplasm</location>
    </subcellularLocation>
</comment>
<dbReference type="GO" id="GO:0009432">
    <property type="term" value="P:SOS response"/>
    <property type="evidence" value="ECO:0007669"/>
    <property type="project" value="UniProtKB-UniRule"/>
</dbReference>
<dbReference type="PROSITE" id="PS00617">
    <property type="entry name" value="RECF_1"/>
    <property type="match status" value="1"/>
</dbReference>
<dbReference type="GO" id="GO:0006260">
    <property type="term" value="P:DNA replication"/>
    <property type="evidence" value="ECO:0007669"/>
    <property type="project" value="UniProtKB-UniRule"/>
</dbReference>
<keyword evidence="16" id="KW-1185">Reference proteome</keyword>
<evidence type="ECO:0000256" key="5">
    <source>
        <dbReference type="ARBA" id="ARBA00022705"/>
    </source>
</evidence>
<dbReference type="Proteomes" id="UP000774000">
    <property type="component" value="Unassembled WGS sequence"/>
</dbReference>
<keyword evidence="6 12" id="KW-0547">Nucleotide-binding</keyword>
<dbReference type="InterPro" id="IPR018078">
    <property type="entry name" value="DNA-binding_RecF_CS"/>
</dbReference>
<name>A0A938XYR2_9FIRM</name>
<comment type="caution">
    <text evidence="15">The sequence shown here is derived from an EMBL/GenBank/DDBJ whole genome shotgun (WGS) entry which is preliminary data.</text>
</comment>
<feature type="binding site" evidence="12">
    <location>
        <begin position="30"/>
        <end position="37"/>
    </location>
    <ligand>
        <name>ATP</name>
        <dbReference type="ChEBI" id="CHEBI:30616"/>
    </ligand>
</feature>
<dbReference type="RefSeq" id="WP_204702508.1">
    <property type="nucleotide sequence ID" value="NZ_JAFBDQ010000017.1"/>
</dbReference>
<evidence type="ECO:0000256" key="6">
    <source>
        <dbReference type="ARBA" id="ARBA00022741"/>
    </source>
</evidence>
<comment type="similarity">
    <text evidence="2 12 13">Belongs to the RecF family.</text>
</comment>
<dbReference type="GO" id="GO:0005737">
    <property type="term" value="C:cytoplasm"/>
    <property type="evidence" value="ECO:0007669"/>
    <property type="project" value="UniProtKB-SubCell"/>
</dbReference>
<evidence type="ECO:0000256" key="4">
    <source>
        <dbReference type="ARBA" id="ARBA00022490"/>
    </source>
</evidence>
<evidence type="ECO:0000256" key="11">
    <source>
        <dbReference type="ARBA" id="ARBA00023236"/>
    </source>
</evidence>
<keyword evidence="8 12" id="KW-0067">ATP-binding</keyword>
<dbReference type="InterPro" id="IPR027417">
    <property type="entry name" value="P-loop_NTPase"/>
</dbReference>
<evidence type="ECO:0000256" key="3">
    <source>
        <dbReference type="ARBA" id="ARBA00020170"/>
    </source>
</evidence>
<feature type="domain" description="RecF/RecN/SMC N-terminal" evidence="14">
    <location>
        <begin position="2"/>
        <end position="364"/>
    </location>
</feature>
<keyword evidence="7 12" id="KW-0227">DNA damage</keyword>
<dbReference type="Gene3D" id="1.20.1050.90">
    <property type="entry name" value="RecF/RecN/SMC, N-terminal domain"/>
    <property type="match status" value="1"/>
</dbReference>
<dbReference type="GO" id="GO:0006302">
    <property type="term" value="P:double-strand break repair"/>
    <property type="evidence" value="ECO:0007669"/>
    <property type="project" value="TreeGrafter"/>
</dbReference>
<keyword evidence="11 12" id="KW-0742">SOS response</keyword>
<evidence type="ECO:0000256" key="10">
    <source>
        <dbReference type="ARBA" id="ARBA00023204"/>
    </source>
</evidence>
<dbReference type="NCBIfam" id="TIGR00611">
    <property type="entry name" value="recf"/>
    <property type="match status" value="1"/>
</dbReference>
<dbReference type="GO" id="GO:0000731">
    <property type="term" value="P:DNA synthesis involved in DNA repair"/>
    <property type="evidence" value="ECO:0007669"/>
    <property type="project" value="TreeGrafter"/>
</dbReference>
<keyword evidence="4 12" id="KW-0963">Cytoplasm</keyword>
<evidence type="ECO:0000256" key="1">
    <source>
        <dbReference type="ARBA" id="ARBA00004496"/>
    </source>
</evidence>
<dbReference type="SUPFAM" id="SSF52540">
    <property type="entry name" value="P-loop containing nucleoside triphosphate hydrolases"/>
    <property type="match status" value="1"/>
</dbReference>
<protein>
    <recommendedName>
        <fullName evidence="3 12">DNA replication and repair protein RecF</fullName>
    </recommendedName>
</protein>
<dbReference type="InterPro" id="IPR042174">
    <property type="entry name" value="RecF_2"/>
</dbReference>
<dbReference type="PANTHER" id="PTHR32182:SF0">
    <property type="entry name" value="DNA REPLICATION AND REPAIR PROTEIN RECF"/>
    <property type="match status" value="1"/>
</dbReference>
<evidence type="ECO:0000259" key="14">
    <source>
        <dbReference type="Pfam" id="PF02463"/>
    </source>
</evidence>
<organism evidence="15 16">
    <name type="scientific">Halanaerobacter jeridensis</name>
    <dbReference type="NCBI Taxonomy" id="706427"/>
    <lineage>
        <taxon>Bacteria</taxon>
        <taxon>Bacillati</taxon>
        <taxon>Bacillota</taxon>
        <taxon>Clostridia</taxon>
        <taxon>Halanaerobiales</taxon>
        <taxon>Halobacteroidaceae</taxon>
        <taxon>Halanaerobacter</taxon>
    </lineage>
</organism>
<dbReference type="HAMAP" id="MF_00365">
    <property type="entry name" value="RecF"/>
    <property type="match status" value="1"/>
</dbReference>
<accession>A0A938XYR2</accession>
<dbReference type="PROSITE" id="PS00618">
    <property type="entry name" value="RECF_2"/>
    <property type="match status" value="1"/>
</dbReference>
<dbReference type="CDD" id="cd03242">
    <property type="entry name" value="ABC_RecF"/>
    <property type="match status" value="1"/>
</dbReference>
<dbReference type="GO" id="GO:0005524">
    <property type="term" value="F:ATP binding"/>
    <property type="evidence" value="ECO:0007669"/>
    <property type="project" value="UniProtKB-UniRule"/>
</dbReference>